<proteinExistence type="predicted"/>
<evidence type="ECO:0000313" key="1">
    <source>
        <dbReference type="EMBL" id="MEX0404059.1"/>
    </source>
</evidence>
<dbReference type="RefSeq" id="WP_367951967.1">
    <property type="nucleotide sequence ID" value="NZ_JBDPGJ010000001.1"/>
</dbReference>
<protein>
    <submittedName>
        <fullName evidence="1">Uncharacterized protein</fullName>
    </submittedName>
</protein>
<reference evidence="1 2" key="1">
    <citation type="submission" date="2024-05" db="EMBL/GenBank/DDBJ databases">
        <authorList>
            <person name="Jiang F."/>
        </authorList>
    </citation>
    <scope>NUCLEOTIDE SEQUENCE [LARGE SCALE GENOMIC DNA]</scope>
    <source>
        <strain evidence="1 2">LZ166</strain>
    </source>
</reference>
<keyword evidence="2" id="KW-1185">Reference proteome</keyword>
<evidence type="ECO:0000313" key="2">
    <source>
        <dbReference type="Proteomes" id="UP001556692"/>
    </source>
</evidence>
<dbReference type="InterPro" id="IPR048532">
    <property type="entry name" value="ea8_5-like_sf"/>
</dbReference>
<comment type="caution">
    <text evidence="1">The sequence shown here is derived from an EMBL/GenBank/DDBJ whole genome shotgun (WGS) entry which is preliminary data.</text>
</comment>
<dbReference type="Gene3D" id="1.10.10.1920">
    <property type="match status" value="1"/>
</dbReference>
<name>A0ABV3SBE7_9HYPH</name>
<organism evidence="1 2">
    <name type="scientific">Aquibium pacificus</name>
    <dbReference type="NCBI Taxonomy" id="3153579"/>
    <lineage>
        <taxon>Bacteria</taxon>
        <taxon>Pseudomonadati</taxon>
        <taxon>Pseudomonadota</taxon>
        <taxon>Alphaproteobacteria</taxon>
        <taxon>Hyphomicrobiales</taxon>
        <taxon>Phyllobacteriaceae</taxon>
        <taxon>Aquibium</taxon>
    </lineage>
</organism>
<gene>
    <name evidence="1" type="ORF">ABGN05_00105</name>
</gene>
<accession>A0ABV3SBE7</accession>
<dbReference type="Proteomes" id="UP001556692">
    <property type="component" value="Unassembled WGS sequence"/>
</dbReference>
<dbReference type="EMBL" id="JBDPGJ010000001">
    <property type="protein sequence ID" value="MEX0404059.1"/>
    <property type="molecule type" value="Genomic_DNA"/>
</dbReference>
<sequence>MGGAKEAMLRHEEDVAMATSYLVSKGALEKCEYHGEVYGGGMWDLEGDFWRNAMADRNRGDRGPTPWAAAMGAREFTDLLKEAYEDHCGDECGYCAKHRDE</sequence>